<dbReference type="PANTHER" id="PTHR33116:SF86">
    <property type="entry name" value="REVERSE TRANSCRIPTASE DOMAIN-CONTAINING PROTEIN"/>
    <property type="match status" value="1"/>
</dbReference>
<dbReference type="Gramene" id="evm.model.09.634">
    <property type="protein sequence ID" value="cds.evm.model.09.634"/>
    <property type="gene ID" value="evm.TU.09.634"/>
</dbReference>
<reference evidence="1" key="1">
    <citation type="submission" date="2018-11" db="EMBL/GenBank/DDBJ databases">
        <authorList>
            <person name="Grassa J C."/>
        </authorList>
    </citation>
    <scope>NUCLEOTIDE SEQUENCE [LARGE SCALE GENOMIC DNA]</scope>
</reference>
<proteinExistence type="predicted"/>
<organism evidence="1 2">
    <name type="scientific">Cannabis sativa</name>
    <name type="common">Hemp</name>
    <name type="synonym">Marijuana</name>
    <dbReference type="NCBI Taxonomy" id="3483"/>
    <lineage>
        <taxon>Eukaryota</taxon>
        <taxon>Viridiplantae</taxon>
        <taxon>Streptophyta</taxon>
        <taxon>Embryophyta</taxon>
        <taxon>Tracheophyta</taxon>
        <taxon>Spermatophyta</taxon>
        <taxon>Magnoliopsida</taxon>
        <taxon>eudicotyledons</taxon>
        <taxon>Gunneridae</taxon>
        <taxon>Pentapetalae</taxon>
        <taxon>rosids</taxon>
        <taxon>fabids</taxon>
        <taxon>Rosales</taxon>
        <taxon>Cannabaceae</taxon>
        <taxon>Cannabis</taxon>
    </lineage>
</organism>
<protein>
    <submittedName>
        <fullName evidence="1">Uncharacterized protein</fullName>
    </submittedName>
</protein>
<evidence type="ECO:0000313" key="1">
    <source>
        <dbReference type="EnsemblPlants" id="cds.evm.model.09.634"/>
    </source>
</evidence>
<dbReference type="Proteomes" id="UP000596661">
    <property type="component" value="Chromosome 9"/>
</dbReference>
<name>A0A803QGW0_CANSA</name>
<keyword evidence="2" id="KW-1185">Reference proteome</keyword>
<sequence length="187" mass="21308">MTQTEWKDPKTESPREKTILGAGVLAEYGGDCEQESVNTGDNGSATATASSMLVYAMSTNKIPLSSCREMDAILRKYWWLGNVENDRFMALRAWDQICQPKSLGGLRIRIFENMNRALPAKLSWSLANREEKPWATCLLGKYYKHENFWRVEQKSNDSYQWKCILEVKEILAKGSVILAVGRDTVDF</sequence>
<dbReference type="PANTHER" id="PTHR33116">
    <property type="entry name" value="REVERSE TRANSCRIPTASE ZINC-BINDING DOMAIN-CONTAINING PROTEIN-RELATED-RELATED"/>
    <property type="match status" value="1"/>
</dbReference>
<evidence type="ECO:0000313" key="2">
    <source>
        <dbReference type="Proteomes" id="UP000596661"/>
    </source>
</evidence>
<dbReference type="EnsemblPlants" id="evm.model.09.634">
    <property type="protein sequence ID" value="cds.evm.model.09.634"/>
    <property type="gene ID" value="evm.TU.09.634"/>
</dbReference>
<dbReference type="AlphaFoldDB" id="A0A803QGW0"/>
<dbReference type="EMBL" id="UZAU01000728">
    <property type="status" value="NOT_ANNOTATED_CDS"/>
    <property type="molecule type" value="Genomic_DNA"/>
</dbReference>
<accession>A0A803QGW0</accession>
<reference evidence="1" key="2">
    <citation type="submission" date="2021-03" db="UniProtKB">
        <authorList>
            <consortium name="EnsemblPlants"/>
        </authorList>
    </citation>
    <scope>IDENTIFICATION</scope>
</reference>